<proteinExistence type="predicted"/>
<organism evidence="1 2">
    <name type="scientific">Hymenolepis diminuta</name>
    <name type="common">Rat tapeworm</name>
    <dbReference type="NCBI Taxonomy" id="6216"/>
    <lineage>
        <taxon>Eukaryota</taxon>
        <taxon>Metazoa</taxon>
        <taxon>Spiralia</taxon>
        <taxon>Lophotrochozoa</taxon>
        <taxon>Platyhelminthes</taxon>
        <taxon>Cestoda</taxon>
        <taxon>Eucestoda</taxon>
        <taxon>Cyclophyllidea</taxon>
        <taxon>Hymenolepididae</taxon>
        <taxon>Hymenolepis</taxon>
    </lineage>
</organism>
<reference evidence="1 2" key="1">
    <citation type="submission" date="2019-07" db="EMBL/GenBank/DDBJ databases">
        <authorList>
            <person name="Jastrzebski P J."/>
            <person name="Paukszto L."/>
            <person name="Jastrzebski P J."/>
        </authorList>
    </citation>
    <scope>NUCLEOTIDE SEQUENCE [LARGE SCALE GENOMIC DNA]</scope>
    <source>
        <strain evidence="1 2">WMS-il1</strain>
    </source>
</reference>
<gene>
    <name evidence="1" type="ORF">WMSIL1_LOCUS2745</name>
</gene>
<sequence>MNREQDAQRKLNSEQLQLAIDENSTCTARELNKTIHVSSHMTIYREMKIVKGKFSPLTSHDLSETNSV</sequence>
<dbReference type="Proteomes" id="UP000321570">
    <property type="component" value="Unassembled WGS sequence"/>
</dbReference>
<evidence type="ECO:0000313" key="1">
    <source>
        <dbReference type="EMBL" id="VUZ41881.1"/>
    </source>
</evidence>
<evidence type="ECO:0000313" key="2">
    <source>
        <dbReference type="Proteomes" id="UP000321570"/>
    </source>
</evidence>
<accession>A0A564Y3R5</accession>
<name>A0A564Y3R5_HYMDI</name>
<dbReference type="EMBL" id="CABIJS010000077">
    <property type="protein sequence ID" value="VUZ41881.1"/>
    <property type="molecule type" value="Genomic_DNA"/>
</dbReference>
<dbReference type="AlphaFoldDB" id="A0A564Y3R5"/>
<protein>
    <submittedName>
        <fullName evidence="1">Uncharacterized protein</fullName>
    </submittedName>
</protein>
<keyword evidence="2" id="KW-1185">Reference proteome</keyword>